<dbReference type="InParanoid" id="A0A369JAW2"/>
<proteinExistence type="predicted"/>
<dbReference type="OrthoDB" id="18959at2759"/>
<feature type="non-terminal residue" evidence="1">
    <location>
        <position position="163"/>
    </location>
</feature>
<comment type="caution">
    <text evidence="1">The sequence shown here is derived from an EMBL/GenBank/DDBJ whole genome shotgun (WGS) entry which is preliminary data.</text>
</comment>
<gene>
    <name evidence="1" type="ORF">Hypma_001149</name>
</gene>
<dbReference type="EMBL" id="LUEZ02000110">
    <property type="protein sequence ID" value="RDB17575.1"/>
    <property type="molecule type" value="Genomic_DNA"/>
</dbReference>
<dbReference type="STRING" id="39966.A0A369JAW2"/>
<dbReference type="AlphaFoldDB" id="A0A369JAW2"/>
<evidence type="ECO:0000313" key="2">
    <source>
        <dbReference type="Proteomes" id="UP000076154"/>
    </source>
</evidence>
<feature type="non-terminal residue" evidence="1">
    <location>
        <position position="1"/>
    </location>
</feature>
<evidence type="ECO:0000313" key="1">
    <source>
        <dbReference type="EMBL" id="RDB17575.1"/>
    </source>
</evidence>
<accession>A0A369JAW2</accession>
<dbReference type="Proteomes" id="UP000076154">
    <property type="component" value="Unassembled WGS sequence"/>
</dbReference>
<protein>
    <submittedName>
        <fullName evidence="1">Uncharacterized protein</fullName>
    </submittedName>
</protein>
<name>A0A369JAW2_HYPMA</name>
<keyword evidence="2" id="KW-1185">Reference proteome</keyword>
<reference evidence="1" key="1">
    <citation type="submission" date="2018-04" db="EMBL/GenBank/DDBJ databases">
        <title>Whole genome sequencing of Hypsizygus marmoreus.</title>
        <authorList>
            <person name="Choi I.-G."/>
            <person name="Min B."/>
            <person name="Kim J.-G."/>
            <person name="Kim S."/>
            <person name="Oh Y.-L."/>
            <person name="Kong W.-S."/>
            <person name="Park H."/>
            <person name="Jeong J."/>
            <person name="Song E.-S."/>
        </authorList>
    </citation>
    <scope>NUCLEOTIDE SEQUENCE [LARGE SCALE GENOMIC DNA]</scope>
    <source>
        <strain evidence="1">51987-8</strain>
    </source>
</reference>
<sequence>KEKLKTAKSSLAETQGDIRTLAPLVERANHRCASRAHLRVEHAEVEKAAKQSQVDEDDVQLVSQYTASMTLHRSFQDLHDSYSAPENELRLTHNVEVSRGRCHRITIALIFAPDTRNLGTVQMAGLDELGVDVGDLIHVHVQVNDVHGIAAATLARVRTQTVS</sequence>
<organism evidence="1 2">
    <name type="scientific">Hypsizygus marmoreus</name>
    <name type="common">White beech mushroom</name>
    <name type="synonym">Agaricus marmoreus</name>
    <dbReference type="NCBI Taxonomy" id="39966"/>
    <lineage>
        <taxon>Eukaryota</taxon>
        <taxon>Fungi</taxon>
        <taxon>Dikarya</taxon>
        <taxon>Basidiomycota</taxon>
        <taxon>Agaricomycotina</taxon>
        <taxon>Agaricomycetes</taxon>
        <taxon>Agaricomycetidae</taxon>
        <taxon>Agaricales</taxon>
        <taxon>Tricholomatineae</taxon>
        <taxon>Lyophyllaceae</taxon>
        <taxon>Hypsizygus</taxon>
    </lineage>
</organism>